<sequence>MDDGKKDLQVSAHREHLADGNRYKKTTVLEKERVIDEKSGAPYSSFWARCHDRWTLVSFLVSSMIYLTLSIYCLYCMVTDYSDLSDINVPDTWTVTTSKVKRVKKAEIVSDEAFNTCVGTCIGTELRATLLCQAIPIFCDFLRPAVTVLYLLTAAGGCAYLRIWSETAICVVVIVIVMGSLFLLKSRYRLARDILDAANKAAKAHWSVFWTVLIGSIIQCLNAIWNVFTFTAVFLRFEPWHKSCDSGDFCSASLTWILLVFVVFEYVISNIILSVMAGGPYAHWWYGTELDTRSESIWALKHAIGTSLGSIAFGSLLVTAIEVLHFVLKLLSGGHMGEGARCCSCFCSCILSIVENWLKFFKKYVYIRIRVERFEIVFIQGGKEVWRLFKKGRKLKRQGIAALVNDSVVGLALHVSCVGNAVLCAGLSYLYMTMINGSFNIETGLSLTSALEAGVSTISVALDKDPEYLRDRNPRFYQDLACNPTYFQAVMPEATEPLPPNAKM</sequence>
<evidence type="ECO:0000256" key="5">
    <source>
        <dbReference type="ARBA" id="ARBA00022692"/>
    </source>
</evidence>
<dbReference type="EMBL" id="ATAM02000011">
    <property type="protein sequence ID" value="KAL0242156.1"/>
    <property type="molecule type" value="Genomic_DNA"/>
</dbReference>
<comment type="function">
    <text evidence="1 8">Probably involved in transport through the plasma membrane.</text>
</comment>
<feature type="transmembrane region" description="Helical" evidence="8">
    <location>
        <begin position="54"/>
        <end position="75"/>
    </location>
</feature>
<name>A0ABR3BNH9_9TREE</name>
<reference evidence="10" key="1">
    <citation type="submission" date="2015-01" db="EMBL/GenBank/DDBJ databases">
        <title>The Genome Sequence of Cryptococcus gattii MMRL2647.</title>
        <authorList>
            <consortium name="The Broad Institute Genomics Platform"/>
            <person name="Cuomo C."/>
            <person name="Litvintseva A."/>
            <person name="Chen Y."/>
            <person name="Heitman J."/>
            <person name="Sun S."/>
            <person name="Springer D."/>
            <person name="Dromer F."/>
            <person name="Young S."/>
            <person name="Zeng Q."/>
            <person name="Gargeya S."/>
            <person name="Abouelleil A."/>
            <person name="Alvarado L."/>
            <person name="Chapman S.B."/>
            <person name="Gainer-Dewar J."/>
            <person name="Goldberg J."/>
            <person name="Griggs A."/>
            <person name="Gujja S."/>
            <person name="Hansen M."/>
            <person name="Howarth C."/>
            <person name="Imamovic A."/>
            <person name="Larimer J."/>
            <person name="Murphy C."/>
            <person name="Naylor J."/>
            <person name="Pearson M."/>
            <person name="Priest M."/>
            <person name="Roberts A."/>
            <person name="Saif S."/>
            <person name="Shea T."/>
            <person name="Sykes S."/>
            <person name="Wortman J."/>
            <person name="Nusbaum C."/>
            <person name="Birren B."/>
        </authorList>
    </citation>
    <scope>NUCLEOTIDE SEQUENCE [LARGE SCALE GENOMIC DNA]</scope>
    <source>
        <strain evidence="10">IND107</strain>
    </source>
</reference>
<feature type="transmembrane region" description="Helical" evidence="8">
    <location>
        <begin position="302"/>
        <end position="328"/>
    </location>
</feature>
<accession>A0ABR3BNH9</accession>
<evidence type="ECO:0000256" key="6">
    <source>
        <dbReference type="ARBA" id="ARBA00022989"/>
    </source>
</evidence>
<evidence type="ECO:0000313" key="10">
    <source>
        <dbReference type="Proteomes" id="UP000054399"/>
    </source>
</evidence>
<comment type="similarity">
    <text evidence="3 8">Belongs to the CTL (choline transporter-like) family.</text>
</comment>
<dbReference type="Pfam" id="PF04515">
    <property type="entry name" value="Choline_transpo"/>
    <property type="match status" value="1"/>
</dbReference>
<evidence type="ECO:0000256" key="4">
    <source>
        <dbReference type="ARBA" id="ARBA00015388"/>
    </source>
</evidence>
<keyword evidence="6 8" id="KW-1133">Transmembrane helix</keyword>
<keyword evidence="7 8" id="KW-0472">Membrane</keyword>
<comment type="subcellular location">
    <subcellularLocation>
        <location evidence="8">Cell membrane</location>
        <topology evidence="8">Multi-pass membrane protein</topology>
    </subcellularLocation>
    <subcellularLocation>
        <location evidence="2">Membrane</location>
        <topology evidence="2">Multi-pass membrane protein</topology>
    </subcellularLocation>
</comment>
<keyword evidence="5 8" id="KW-0812">Transmembrane</keyword>
<feature type="transmembrane region" description="Helical" evidence="8">
    <location>
        <begin position="168"/>
        <end position="188"/>
    </location>
</feature>
<feature type="transmembrane region" description="Helical" evidence="8">
    <location>
        <begin position="208"/>
        <end position="235"/>
    </location>
</feature>
<dbReference type="GeneID" id="91992640"/>
<dbReference type="PANTHER" id="PTHR12385:SF4">
    <property type="entry name" value="PROTEIN PNS1"/>
    <property type="match status" value="1"/>
</dbReference>
<evidence type="ECO:0000256" key="8">
    <source>
        <dbReference type="RuleBase" id="RU368066"/>
    </source>
</evidence>
<evidence type="ECO:0000313" key="9">
    <source>
        <dbReference type="EMBL" id="KAL0242156.1"/>
    </source>
</evidence>
<evidence type="ECO:0000256" key="3">
    <source>
        <dbReference type="ARBA" id="ARBA00007168"/>
    </source>
</evidence>
<comment type="caution">
    <text evidence="8">Lacks conserved residue(s) required for the propagation of feature annotation.</text>
</comment>
<comment type="caution">
    <text evidence="9">The sequence shown here is derived from an EMBL/GenBank/DDBJ whole genome shotgun (WGS) entry which is preliminary data.</text>
</comment>
<gene>
    <name evidence="9" type="ORF">I308_105785</name>
</gene>
<protein>
    <recommendedName>
        <fullName evidence="4 8">Protein PNS1</fullName>
    </recommendedName>
</protein>
<evidence type="ECO:0000256" key="1">
    <source>
        <dbReference type="ARBA" id="ARBA00002957"/>
    </source>
</evidence>
<dbReference type="Proteomes" id="UP000054399">
    <property type="component" value="Unassembled WGS sequence"/>
</dbReference>
<dbReference type="RefSeq" id="XP_066611538.1">
    <property type="nucleotide sequence ID" value="XM_066760234.1"/>
</dbReference>
<dbReference type="PANTHER" id="PTHR12385">
    <property type="entry name" value="CHOLINE TRANSPORTER-LIKE (SLC FAMILY 44)"/>
    <property type="match status" value="1"/>
</dbReference>
<organism evidence="9 10">
    <name type="scientific">Cryptococcus tetragattii IND107</name>
    <dbReference type="NCBI Taxonomy" id="1296105"/>
    <lineage>
        <taxon>Eukaryota</taxon>
        <taxon>Fungi</taxon>
        <taxon>Dikarya</taxon>
        <taxon>Basidiomycota</taxon>
        <taxon>Agaricomycotina</taxon>
        <taxon>Tremellomycetes</taxon>
        <taxon>Tremellales</taxon>
        <taxon>Cryptococcaceae</taxon>
        <taxon>Cryptococcus</taxon>
        <taxon>Cryptococcus gattii species complex</taxon>
    </lineage>
</organism>
<proteinExistence type="inferred from homology"/>
<feature type="transmembrane region" description="Helical" evidence="8">
    <location>
        <begin position="400"/>
        <end position="431"/>
    </location>
</feature>
<evidence type="ECO:0000256" key="7">
    <source>
        <dbReference type="ARBA" id="ARBA00023136"/>
    </source>
</evidence>
<evidence type="ECO:0000256" key="2">
    <source>
        <dbReference type="ARBA" id="ARBA00004141"/>
    </source>
</evidence>
<dbReference type="InterPro" id="IPR007603">
    <property type="entry name" value="Choline_transptr-like"/>
</dbReference>
<keyword evidence="10" id="KW-1185">Reference proteome</keyword>
<reference evidence="9 10" key="2">
    <citation type="submission" date="2024-01" db="EMBL/GenBank/DDBJ databases">
        <title>Comparative genomics of Cryptococcus and Kwoniella reveals pathogenesis evolution and contrasting modes of karyotype evolution via chromosome fusion or intercentromeric recombination.</title>
        <authorList>
            <person name="Coelho M.A."/>
            <person name="David-Palma M."/>
            <person name="Shea T."/>
            <person name="Bowers K."/>
            <person name="Mcginley-Smith S."/>
            <person name="Mohammad A.W."/>
            <person name="Gnirke A."/>
            <person name="Yurkov A.M."/>
            <person name="Nowrousian M."/>
            <person name="Sun S."/>
            <person name="Cuomo C.A."/>
            <person name="Heitman J."/>
        </authorList>
    </citation>
    <scope>NUCLEOTIDE SEQUENCE [LARGE SCALE GENOMIC DNA]</scope>
    <source>
        <strain evidence="9 10">IND107</strain>
    </source>
</reference>
<feature type="transmembrane region" description="Helical" evidence="8">
    <location>
        <begin position="256"/>
        <end position="282"/>
    </location>
</feature>